<gene>
    <name evidence="2" type="ORF">IFK94_07225</name>
</gene>
<accession>A0A8J6XSN7</accession>
<dbReference type="InterPro" id="IPR010177">
    <property type="entry name" value="Paired_CXXCH_1"/>
</dbReference>
<dbReference type="EMBL" id="JACXWD010000018">
    <property type="protein sequence ID" value="MBD3867897.1"/>
    <property type="molecule type" value="Genomic_DNA"/>
</dbReference>
<reference evidence="2 3" key="1">
    <citation type="submission" date="2020-08" db="EMBL/GenBank/DDBJ databases">
        <title>Acidobacteriota in marine sediments use diverse sulfur dissimilation pathways.</title>
        <authorList>
            <person name="Wasmund K."/>
        </authorList>
    </citation>
    <scope>NUCLEOTIDE SEQUENCE [LARGE SCALE GENOMIC DNA]</scope>
    <source>
        <strain evidence="2">MAG AM4</strain>
    </source>
</reference>
<dbReference type="Pfam" id="PF09699">
    <property type="entry name" value="Paired_CXXCH_1"/>
    <property type="match status" value="1"/>
</dbReference>
<evidence type="ECO:0000313" key="2">
    <source>
        <dbReference type="EMBL" id="MBD3867897.1"/>
    </source>
</evidence>
<protein>
    <submittedName>
        <fullName evidence="2">Cytochrome c3 family protein</fullName>
    </submittedName>
</protein>
<name>A0A8J6XSN7_9BACT</name>
<evidence type="ECO:0000259" key="1">
    <source>
        <dbReference type="Pfam" id="PF09699"/>
    </source>
</evidence>
<dbReference type="SUPFAM" id="SSF48695">
    <property type="entry name" value="Multiheme cytochromes"/>
    <property type="match status" value="1"/>
</dbReference>
<proteinExistence type="predicted"/>
<dbReference type="Proteomes" id="UP000648239">
    <property type="component" value="Unassembled WGS sequence"/>
</dbReference>
<dbReference type="InterPro" id="IPR036280">
    <property type="entry name" value="Multihaem_cyt_sf"/>
</dbReference>
<dbReference type="AlphaFoldDB" id="A0A8J6XSN7"/>
<organism evidence="2 3">
    <name type="scientific">Candidatus Polarisedimenticola svalbardensis</name>
    <dbReference type="NCBI Taxonomy" id="2886004"/>
    <lineage>
        <taxon>Bacteria</taxon>
        <taxon>Pseudomonadati</taxon>
        <taxon>Acidobacteriota</taxon>
        <taxon>Candidatus Polarisedimenticolia</taxon>
        <taxon>Candidatus Polarisedimenticolales</taxon>
        <taxon>Candidatus Polarisedimenticolaceae</taxon>
        <taxon>Candidatus Polarisedimenticola</taxon>
    </lineage>
</organism>
<sequence>MMKLAPRLPLRRRFLQGIAWSLVTCAIALGQGSDIANTPHNLSASGPGSIKATSETEICKFCHVPHNSRSAEALWAQQLSEAIYRTPPIRTGESQLQTAPQPGGSSRLCLSCHDGTVAMGEISGSRGRIRMAGRQKFQPGDPGYLGTDLSGSHPVSFEISARPIGAESPAIDIGLHEVSAIISNTVAPLDANNKMQCTTCHDPHSDAYYRPGIVPRFWVAPTVQEVCTSCHALR</sequence>
<evidence type="ECO:0000313" key="3">
    <source>
        <dbReference type="Proteomes" id="UP000648239"/>
    </source>
</evidence>
<feature type="domain" description="Doubled CXXCH motif" evidence="1">
    <location>
        <begin position="194"/>
        <end position="232"/>
    </location>
</feature>
<comment type="caution">
    <text evidence="2">The sequence shown here is derived from an EMBL/GenBank/DDBJ whole genome shotgun (WGS) entry which is preliminary data.</text>
</comment>